<keyword evidence="3" id="KW-1185">Reference proteome</keyword>
<dbReference type="Pfam" id="PF07589">
    <property type="entry name" value="PEP-CTERM"/>
    <property type="match status" value="1"/>
</dbReference>
<evidence type="ECO:0000313" key="2">
    <source>
        <dbReference type="EMBL" id="TWT31068.1"/>
    </source>
</evidence>
<dbReference type="OrthoDB" id="273136at2"/>
<name>A0A5C5UY26_9BACT</name>
<dbReference type="NCBIfam" id="TIGR02595">
    <property type="entry name" value="PEP_CTERM"/>
    <property type="match status" value="1"/>
</dbReference>
<protein>
    <submittedName>
        <fullName evidence="2">PEP-CTERM motif protein</fullName>
    </submittedName>
</protein>
<evidence type="ECO:0000259" key="1">
    <source>
        <dbReference type="Pfam" id="PF07589"/>
    </source>
</evidence>
<gene>
    <name evidence="2" type="ORF">KOR34_44420</name>
</gene>
<evidence type="ECO:0000313" key="3">
    <source>
        <dbReference type="Proteomes" id="UP000316714"/>
    </source>
</evidence>
<feature type="domain" description="Ice-binding protein C-terminal" evidence="1">
    <location>
        <begin position="253"/>
        <end position="276"/>
    </location>
</feature>
<proteinExistence type="predicted"/>
<organism evidence="2 3">
    <name type="scientific">Posidoniimonas corsicana</name>
    <dbReference type="NCBI Taxonomy" id="1938618"/>
    <lineage>
        <taxon>Bacteria</taxon>
        <taxon>Pseudomonadati</taxon>
        <taxon>Planctomycetota</taxon>
        <taxon>Planctomycetia</taxon>
        <taxon>Pirellulales</taxon>
        <taxon>Lacipirellulaceae</taxon>
        <taxon>Posidoniimonas</taxon>
    </lineage>
</organism>
<accession>A0A5C5UY26</accession>
<dbReference type="EMBL" id="SIHJ01000004">
    <property type="protein sequence ID" value="TWT31068.1"/>
    <property type="molecule type" value="Genomic_DNA"/>
</dbReference>
<dbReference type="RefSeq" id="WP_146568259.1">
    <property type="nucleotide sequence ID" value="NZ_SIHJ01000004.1"/>
</dbReference>
<reference evidence="2 3" key="1">
    <citation type="submission" date="2019-02" db="EMBL/GenBank/DDBJ databases">
        <title>Deep-cultivation of Planctomycetes and their phenomic and genomic characterization uncovers novel biology.</title>
        <authorList>
            <person name="Wiegand S."/>
            <person name="Jogler M."/>
            <person name="Boedeker C."/>
            <person name="Pinto D."/>
            <person name="Vollmers J."/>
            <person name="Rivas-Marin E."/>
            <person name="Kohn T."/>
            <person name="Peeters S.H."/>
            <person name="Heuer A."/>
            <person name="Rast P."/>
            <person name="Oberbeckmann S."/>
            <person name="Bunk B."/>
            <person name="Jeske O."/>
            <person name="Meyerdierks A."/>
            <person name="Storesund J.E."/>
            <person name="Kallscheuer N."/>
            <person name="Luecker S."/>
            <person name="Lage O.M."/>
            <person name="Pohl T."/>
            <person name="Merkel B.J."/>
            <person name="Hornburger P."/>
            <person name="Mueller R.-W."/>
            <person name="Bruemmer F."/>
            <person name="Labrenz M."/>
            <person name="Spormann A.M."/>
            <person name="Op Den Camp H."/>
            <person name="Overmann J."/>
            <person name="Amann R."/>
            <person name="Jetten M.S.M."/>
            <person name="Mascher T."/>
            <person name="Medema M.H."/>
            <person name="Devos D.P."/>
            <person name="Kaster A.-K."/>
            <person name="Ovreas L."/>
            <person name="Rohde M."/>
            <person name="Galperin M.Y."/>
            <person name="Jogler C."/>
        </authorList>
    </citation>
    <scope>NUCLEOTIDE SEQUENCE [LARGE SCALE GENOMIC DNA]</scope>
    <source>
        <strain evidence="2 3">KOR34</strain>
    </source>
</reference>
<sequence length="284" mass="29269">MRRDEIACKAAYSAAASAALLGADASAVVVYSGVQDLAIEQAFAQNLSIDDDEYADLLLKNYVFFGGNYQGASIPFEPGKIVGFSTGLNYASALGAGELVDAAATAAAPFVVSLAYGANNPNAEFNDAEGAFIGLSFPIGGAMEENLHYGWVRVSIDNAAGTFIINDWAYEDVPGVGILTGDTGPDGLPGDYNADGAVDTADYTVWRDNLGTDFALSGNGDEQGASEGVVDQADYDLWRGQYGAGAAPGAASPAPEPHTLGLLAAGALGLTALRRRRGPLDHEC</sequence>
<dbReference type="InterPro" id="IPR013424">
    <property type="entry name" value="Ice-binding_C"/>
</dbReference>
<comment type="caution">
    <text evidence="2">The sequence shown here is derived from an EMBL/GenBank/DDBJ whole genome shotgun (WGS) entry which is preliminary data.</text>
</comment>
<dbReference type="AlphaFoldDB" id="A0A5C5UY26"/>
<dbReference type="Proteomes" id="UP000316714">
    <property type="component" value="Unassembled WGS sequence"/>
</dbReference>